<protein>
    <submittedName>
        <fullName evidence="2">Secreted protein</fullName>
    </submittedName>
</protein>
<organism evidence="2">
    <name type="scientific">Mesocestoides corti</name>
    <name type="common">Flatworm</name>
    <dbReference type="NCBI Taxonomy" id="53468"/>
    <lineage>
        <taxon>Eukaryota</taxon>
        <taxon>Metazoa</taxon>
        <taxon>Spiralia</taxon>
        <taxon>Lophotrochozoa</taxon>
        <taxon>Platyhelminthes</taxon>
        <taxon>Cestoda</taxon>
        <taxon>Eucestoda</taxon>
        <taxon>Cyclophyllidea</taxon>
        <taxon>Mesocestoididae</taxon>
        <taxon>Mesocestoides</taxon>
    </lineage>
</organism>
<evidence type="ECO:0000313" key="2">
    <source>
        <dbReference type="WBParaSite" id="MCU_006394-RA"/>
    </source>
</evidence>
<accession>A0A5K3F910</accession>
<dbReference type="AlphaFoldDB" id="A0A5K3F910"/>
<name>A0A5K3F910_MESCO</name>
<dbReference type="WBParaSite" id="MCU_006394-RA">
    <property type="protein sequence ID" value="MCU_006394-RA"/>
    <property type="gene ID" value="MCU_006394"/>
</dbReference>
<proteinExistence type="predicted"/>
<sequence length="70" mass="7831">MQCATTRITHVLVFLTARWLFALRPVNYACHVYTCVLDLSSNSATRLACCAAVRVNATKSQVVKMNKEQI</sequence>
<feature type="chain" id="PRO_5024449097" evidence="1">
    <location>
        <begin position="30"/>
        <end position="70"/>
    </location>
</feature>
<keyword evidence="1" id="KW-0732">Signal</keyword>
<feature type="signal peptide" evidence="1">
    <location>
        <begin position="1"/>
        <end position="29"/>
    </location>
</feature>
<reference evidence="2" key="1">
    <citation type="submission" date="2019-11" db="UniProtKB">
        <authorList>
            <consortium name="WormBaseParasite"/>
        </authorList>
    </citation>
    <scope>IDENTIFICATION</scope>
</reference>
<evidence type="ECO:0000256" key="1">
    <source>
        <dbReference type="SAM" id="SignalP"/>
    </source>
</evidence>